<reference evidence="2 3" key="1">
    <citation type="journal article" date="2016" name="Int. J. Syst. Evol. Microbiol.">
        <title>Panacibacter ginsenosidivorans gen. nov., sp. nov., with ginsenoside converting activity isolated from soil of a ginseng field.</title>
        <authorList>
            <person name="Siddiqi M.Z."/>
            <person name="Muhammad Shafi S."/>
            <person name="Choi K.D."/>
            <person name="Im W.T."/>
        </authorList>
    </citation>
    <scope>NUCLEOTIDE SEQUENCE [LARGE SCALE GENOMIC DNA]</scope>
    <source>
        <strain evidence="2 3">Gsoil1550</strain>
    </source>
</reference>
<evidence type="ECO:0000256" key="1">
    <source>
        <dbReference type="SAM" id="MobiDB-lite"/>
    </source>
</evidence>
<dbReference type="EMBL" id="CP042435">
    <property type="protein sequence ID" value="QEC69701.1"/>
    <property type="molecule type" value="Genomic_DNA"/>
</dbReference>
<organism evidence="2 3">
    <name type="scientific">Panacibacter ginsenosidivorans</name>
    <dbReference type="NCBI Taxonomy" id="1813871"/>
    <lineage>
        <taxon>Bacteria</taxon>
        <taxon>Pseudomonadati</taxon>
        <taxon>Bacteroidota</taxon>
        <taxon>Chitinophagia</taxon>
        <taxon>Chitinophagales</taxon>
        <taxon>Chitinophagaceae</taxon>
        <taxon>Panacibacter</taxon>
    </lineage>
</organism>
<accession>A0A5B8VF95</accession>
<dbReference type="RefSeq" id="WP_147192577.1">
    <property type="nucleotide sequence ID" value="NZ_CP042435.1"/>
</dbReference>
<feature type="compositionally biased region" description="Basic and acidic residues" evidence="1">
    <location>
        <begin position="359"/>
        <end position="380"/>
    </location>
</feature>
<evidence type="ECO:0008006" key="4">
    <source>
        <dbReference type="Google" id="ProtNLM"/>
    </source>
</evidence>
<proteinExistence type="predicted"/>
<protein>
    <recommendedName>
        <fullName evidence="4">DUF3945 domain-containing protein</fullName>
    </recommendedName>
</protein>
<dbReference type="KEGG" id="pgin:FRZ67_21250"/>
<feature type="region of interest" description="Disordered" evidence="1">
    <location>
        <begin position="345"/>
        <end position="409"/>
    </location>
</feature>
<dbReference type="Proteomes" id="UP000321533">
    <property type="component" value="Chromosome"/>
</dbReference>
<keyword evidence="3" id="KW-1185">Reference proteome</keyword>
<sequence length="409" mass="47660">MNNEHVISDKLMREITEALNNSENWMAYNTGSYYLETGNACFFKDKDQAHEFAENNISDVDSFKIIHFDSVSDLLSQIPYGNALEIKINDPDANGLYNKDGNDFTDALIDHFEQTQIINNKNTLIMNDKNFEYLKDNIKYLGFGEKLYAELENNMKQGKPEFQLKIETEFNTDKIGAELHFKKSDTNDMYFFNRYDAILEKANKEQLSQTIYLNKGQGITMKETYNLLNGRAVNTDLTNKAGEKYNAWIQLDLEKKNEQGNYETKQFHQNYGYDMLASLQKYPVKELTDEKEKERLISSLQRGNLQVVTFQLNGSDQKMFIEANPQFKTINIYDKDMKLMQHDSLKKDQPVQQINSPEKQVEKDVRQKDKDQSQKEEVNNSKKNFKGNKKKEDSLIPKKRVSHKKGLNV</sequence>
<evidence type="ECO:0000313" key="2">
    <source>
        <dbReference type="EMBL" id="QEC69701.1"/>
    </source>
</evidence>
<dbReference type="AlphaFoldDB" id="A0A5B8VF95"/>
<gene>
    <name evidence="2" type="ORF">FRZ67_21250</name>
</gene>
<feature type="compositionally biased region" description="Basic residues" evidence="1">
    <location>
        <begin position="397"/>
        <end position="409"/>
    </location>
</feature>
<dbReference type="OrthoDB" id="6372253at2"/>
<evidence type="ECO:0000313" key="3">
    <source>
        <dbReference type="Proteomes" id="UP000321533"/>
    </source>
</evidence>
<name>A0A5B8VF95_9BACT</name>